<feature type="domain" description="Reverse transcriptase" evidence="1">
    <location>
        <begin position="296"/>
        <end position="513"/>
    </location>
</feature>
<sequence length="513" mass="58319">MSCGGVTERPLSWSDLWKIPQARLSFLVRSTYDTLPCPRNLHQWFGADETCPLCSTTNASLRHILSGCRTMLSQGHYRWRHDLVLRKLAEVAESCRLEANSRPSASARRPIPFTRAGENIITPRQRETARLLSPGSEWSMRVDLGRQLQSPREIAQTSLRPDLVMWSEPSKTILLVELTVPWEEGIEADNERKRAKYADLAEECREAGWKAVTCPVEVGCRGFVGSSTVRLLRDMGCTGAGCRKAIKELAEEAEKGSFWLWLRRKHRDVLGLKERNIHDWWSPADDPSMPREMFRFCFKHSIVPSVWYKSIIKPIPKSSKNDPRIPLNYRGISLLSTVYKLYSSILNARLTEYLETEEYLVDEQNGTRIAENKSTFACCVDFQKAFDWVNRDLFALKLLKGGVDGKFYQALKSLYSSPVACVQVNDFQTDWFKTPFGVKQGDVLSPSLFSLYINDLAFEIKNANLGIHLNDLTVGTLLYADDIVLLAESEDDLQNVKLGTDLVLQMEAVHKSE</sequence>
<keyword evidence="3" id="KW-1185">Reference proteome</keyword>
<dbReference type="CDD" id="cd01650">
    <property type="entry name" value="RT_nLTR_like"/>
    <property type="match status" value="1"/>
</dbReference>
<evidence type="ECO:0000259" key="1">
    <source>
        <dbReference type="PROSITE" id="PS50878"/>
    </source>
</evidence>
<name>A0AA47NC34_MERPO</name>
<dbReference type="GO" id="GO:0003964">
    <property type="term" value="F:RNA-directed DNA polymerase activity"/>
    <property type="evidence" value="ECO:0007669"/>
    <property type="project" value="UniProtKB-KW"/>
</dbReference>
<dbReference type="Pfam" id="PF00078">
    <property type="entry name" value="RVT_1"/>
    <property type="match status" value="1"/>
</dbReference>
<organism evidence="2 3">
    <name type="scientific">Merluccius polli</name>
    <name type="common">Benguela hake</name>
    <name type="synonym">Merluccius cadenati</name>
    <dbReference type="NCBI Taxonomy" id="89951"/>
    <lineage>
        <taxon>Eukaryota</taxon>
        <taxon>Metazoa</taxon>
        <taxon>Chordata</taxon>
        <taxon>Craniata</taxon>
        <taxon>Vertebrata</taxon>
        <taxon>Euteleostomi</taxon>
        <taxon>Actinopterygii</taxon>
        <taxon>Neopterygii</taxon>
        <taxon>Teleostei</taxon>
        <taxon>Neoteleostei</taxon>
        <taxon>Acanthomorphata</taxon>
        <taxon>Zeiogadaria</taxon>
        <taxon>Gadariae</taxon>
        <taxon>Gadiformes</taxon>
        <taxon>Gadoidei</taxon>
        <taxon>Merlucciidae</taxon>
        <taxon>Merluccius</taxon>
    </lineage>
</organism>
<dbReference type="AlphaFoldDB" id="A0AA47NC34"/>
<dbReference type="PANTHER" id="PTHR47027:SF26">
    <property type="entry name" value="REVERSE TRANSCRIPTASE DOMAIN-CONTAINING PROTEIN"/>
    <property type="match status" value="1"/>
</dbReference>
<keyword evidence="2" id="KW-0548">Nucleotidyltransferase</keyword>
<keyword evidence="2" id="KW-0695">RNA-directed DNA polymerase</keyword>
<dbReference type="EMBL" id="JAOPHQ010000014">
    <property type="protein sequence ID" value="KAK0156313.1"/>
    <property type="molecule type" value="Genomic_DNA"/>
</dbReference>
<dbReference type="InterPro" id="IPR000477">
    <property type="entry name" value="RT_dom"/>
</dbReference>
<accession>A0AA47NC34</accession>
<dbReference type="SUPFAM" id="SSF56672">
    <property type="entry name" value="DNA/RNA polymerases"/>
    <property type="match status" value="1"/>
</dbReference>
<proteinExistence type="predicted"/>
<dbReference type="PROSITE" id="PS50878">
    <property type="entry name" value="RT_POL"/>
    <property type="match status" value="1"/>
</dbReference>
<dbReference type="PANTHER" id="PTHR47027">
    <property type="entry name" value="REVERSE TRANSCRIPTASE DOMAIN-CONTAINING PROTEIN"/>
    <property type="match status" value="1"/>
</dbReference>
<comment type="caution">
    <text evidence="2">The sequence shown here is derived from an EMBL/GenBank/DDBJ whole genome shotgun (WGS) entry which is preliminary data.</text>
</comment>
<dbReference type="InterPro" id="IPR043502">
    <property type="entry name" value="DNA/RNA_pol_sf"/>
</dbReference>
<reference evidence="2" key="1">
    <citation type="journal article" date="2023" name="Front. Mar. Sci.">
        <title>A new Merluccius polli reference genome to investigate the effects of global change in West African waters.</title>
        <authorList>
            <person name="Mateo J.L."/>
            <person name="Blanco-Fernandez C."/>
            <person name="Garcia-Vazquez E."/>
            <person name="Machado-Schiaffino G."/>
        </authorList>
    </citation>
    <scope>NUCLEOTIDE SEQUENCE</scope>
    <source>
        <strain evidence="2">C29</strain>
        <tissue evidence="2">Fin</tissue>
    </source>
</reference>
<protein>
    <submittedName>
        <fullName evidence="2">LINE-1 reverse transcriptase</fullName>
    </submittedName>
</protein>
<evidence type="ECO:0000313" key="2">
    <source>
        <dbReference type="EMBL" id="KAK0156313.1"/>
    </source>
</evidence>
<gene>
    <name evidence="2" type="primary">LIN1_1</name>
    <name evidence="2" type="ORF">N1851_000397</name>
</gene>
<evidence type="ECO:0000313" key="3">
    <source>
        <dbReference type="Proteomes" id="UP001174136"/>
    </source>
</evidence>
<dbReference type="Proteomes" id="UP001174136">
    <property type="component" value="Unassembled WGS sequence"/>
</dbReference>
<keyword evidence="2" id="KW-0808">Transferase</keyword>